<name>A0A2N9LA58_9BACT</name>
<dbReference type="Pfam" id="PF17829">
    <property type="entry name" value="GH115_C"/>
    <property type="match status" value="1"/>
</dbReference>
<sequence>MSRPWSARTTFLVLLAIALWPTVAGALGEPKYVTTSPASGAFVLAVNGRSGPLVVSGEDWPGVIRAAGDLSQDVGRVTGHDAPVMKGAARVGENVVLIGTIGKSPLIDALVRRHKLDVNGIEGKWESAVTTVVDRPMPGVRRALVIAGADKRGTIYGIYDLSEQIGVSPWYWWADVRVPHADALYVEPGRYVQPVPAVKYRGIFFNDEAPALSGWTKEKFGGMNHEFYTRVFELLLRLKANFLWPAMWNNAFATDDPLNAKLADEYGIVMGTSHEEPMMRAEKEWVWGHHGAWDYATNQKEIDDFWREGMERDKNYEEVVTLGMRGEGDTPMSATANTQLLERIVADQREILKQTLNPDLTKVPQVWALYKEMQGYYENGMRVPDDVTLLWSDDNWGDLRRLPTAEERKRPGGAGIYYHFDYVGGPRSYKWLNTNPIPKIQEQMHLALAYGADRLWVVNVGNGKPMEFPIEFFLDYARTPDRWDKDHLDEFTKLWATREFGPEHADEIATAMEEYTRYNGRRKPELIDPATFSLTNYHEADRVDAEWRTLTDRVDKLVAELPDNERASYFELIQYPVDACANLTEMSIAAARNAADAKVGNPQANSEANKVWAMFQKDELLSSEYNQGVLAGKWDHMMDQTHIGYTSWNDPPANVMPAVSWIQVPEAGSLGVSAEDATFSRAGGRFGFSLGTIDSVSNETRTLTLFDRGKTPVEYEVETSAPWIVSSDKGGRVSLIEQKVAIHVDWSKLPADIDSAEGTVGVSSGDERAMVYTLHALRLPITRADAHGFVESDGYVAIETADTSGRGADGETHWVELPGYGETKSAMTVFPVTAESNTDSKAALEYNMYLYDAGDFELQATLAPTLNFVPGRGLRFAVSVDDGPRTLVDALEHNSQKDWEQAVSDEVRRVTIPLTIAKPGYHTLEVWAVDPGVVLERIVVSHGSLRPSYLGPPESFHFPG</sequence>
<dbReference type="EMBL" id="OKRB01000081">
    <property type="protein sequence ID" value="SPE19855.1"/>
    <property type="molecule type" value="Genomic_DNA"/>
</dbReference>
<dbReference type="PANTHER" id="PTHR37842">
    <property type="match status" value="1"/>
</dbReference>
<evidence type="ECO:0000313" key="4">
    <source>
        <dbReference type="Proteomes" id="UP000239735"/>
    </source>
</evidence>
<reference evidence="4" key="1">
    <citation type="submission" date="2018-02" db="EMBL/GenBank/DDBJ databases">
        <authorList>
            <person name="Hausmann B."/>
        </authorList>
    </citation>
    <scope>NUCLEOTIDE SEQUENCE [LARGE SCALE GENOMIC DNA]</scope>
    <source>
        <strain evidence="4">Peat soil MAG SbA5</strain>
    </source>
</reference>
<dbReference type="Gene3D" id="2.60.120.1620">
    <property type="match status" value="1"/>
</dbReference>
<dbReference type="InterPro" id="IPR041437">
    <property type="entry name" value="GH115_C"/>
</dbReference>
<dbReference type="PANTHER" id="PTHR37842:SF2">
    <property type="entry name" value="GYLCOSYL HYDROLASE 115 C-TERMINAL DOMAIN-CONTAINING PROTEIN"/>
    <property type="match status" value="1"/>
</dbReference>
<dbReference type="AlphaFoldDB" id="A0A2N9LA58"/>
<feature type="domain" description="Gylcosyl hydrolase 115 C-terminal" evidence="2">
    <location>
        <begin position="788"/>
        <end position="954"/>
    </location>
</feature>
<dbReference type="GO" id="GO:0016787">
    <property type="term" value="F:hydrolase activity"/>
    <property type="evidence" value="ECO:0007669"/>
    <property type="project" value="UniProtKB-KW"/>
</dbReference>
<accession>A0A2N9LA58</accession>
<dbReference type="Gene3D" id="3.20.20.520">
    <property type="entry name" value="Glycosyl hydrolase family 115"/>
    <property type="match status" value="1"/>
</dbReference>
<evidence type="ECO:0000259" key="2">
    <source>
        <dbReference type="Pfam" id="PF17829"/>
    </source>
</evidence>
<protein>
    <recommendedName>
        <fullName evidence="2">Gylcosyl hydrolase 115 C-terminal domain-containing protein</fullName>
    </recommendedName>
</protein>
<dbReference type="OrthoDB" id="8727830at2"/>
<dbReference type="InterPro" id="IPR042301">
    <property type="entry name" value="GH115_sf"/>
</dbReference>
<organism evidence="3 4">
    <name type="scientific">Candidatus Sulfuritelmatomonas gaucii</name>
    <dbReference type="NCBI Taxonomy" id="2043161"/>
    <lineage>
        <taxon>Bacteria</taxon>
        <taxon>Pseudomonadati</taxon>
        <taxon>Acidobacteriota</taxon>
        <taxon>Terriglobia</taxon>
        <taxon>Terriglobales</taxon>
        <taxon>Acidobacteriaceae</taxon>
        <taxon>Candidatus Sulfuritelmatomonas</taxon>
    </lineage>
</organism>
<evidence type="ECO:0000256" key="1">
    <source>
        <dbReference type="ARBA" id="ARBA00022801"/>
    </source>
</evidence>
<dbReference type="InterPro" id="IPR031924">
    <property type="entry name" value="GH115"/>
</dbReference>
<dbReference type="Gene3D" id="3.30.379.10">
    <property type="entry name" value="Chitobiase/beta-hexosaminidase domain 2-like"/>
    <property type="match status" value="1"/>
</dbReference>
<dbReference type="InterPro" id="IPR029018">
    <property type="entry name" value="Hex-like_dom2"/>
</dbReference>
<dbReference type="Gene3D" id="1.20.58.2150">
    <property type="match status" value="1"/>
</dbReference>
<dbReference type="Pfam" id="PF15979">
    <property type="entry name" value="Glyco_hydro_115"/>
    <property type="match status" value="1"/>
</dbReference>
<dbReference type="GO" id="GO:0005975">
    <property type="term" value="P:carbohydrate metabolic process"/>
    <property type="evidence" value="ECO:0007669"/>
    <property type="project" value="UniProtKB-ARBA"/>
</dbReference>
<proteinExistence type="predicted"/>
<dbReference type="Proteomes" id="UP000239735">
    <property type="component" value="Unassembled WGS sequence"/>
</dbReference>
<evidence type="ECO:0000313" key="3">
    <source>
        <dbReference type="EMBL" id="SPE19855.1"/>
    </source>
</evidence>
<keyword evidence="1" id="KW-0378">Hydrolase</keyword>
<gene>
    <name evidence="3" type="ORF">SBA5_250085</name>
</gene>